<dbReference type="Proteomes" id="UP000179621">
    <property type="component" value="Unassembled WGS sequence"/>
</dbReference>
<dbReference type="EMBL" id="MLIH01000035">
    <property type="protein sequence ID" value="OHU06018.1"/>
    <property type="molecule type" value="Genomic_DNA"/>
</dbReference>
<keyword evidence="3" id="KW-1185">Reference proteome</keyword>
<feature type="transmembrane region" description="Helical" evidence="1">
    <location>
        <begin position="60"/>
        <end position="81"/>
    </location>
</feature>
<accession>A0ABX3BUB7</accession>
<comment type="caution">
    <text evidence="2">The sequence shown here is derived from an EMBL/GenBank/DDBJ whole genome shotgun (WGS) entry which is preliminary data.</text>
</comment>
<evidence type="ECO:0000313" key="2">
    <source>
        <dbReference type="EMBL" id="OHU06018.1"/>
    </source>
</evidence>
<sequence>MLIILVGLLSLRRRLARLLILRTLLRLALVALLGLLVIGVGLTGPLGIPRRGGVVGGLTAVRGLIPALLRLLPTLLAGGLLRRTLGASVVNRCRAVLIQRRLVTALIVRELPRH</sequence>
<name>A0ABX3BUB7_9MYCO</name>
<keyword evidence="1" id="KW-0472">Membrane</keyword>
<proteinExistence type="predicted"/>
<reference evidence="2 3" key="1">
    <citation type="submission" date="2016-10" db="EMBL/GenBank/DDBJ databases">
        <title>Evaluation of Human, Animal and Environmental Mycobacterium chelonae Isolates by Core Genome Phylogenomic Analysis, Targeted Gene Comparison, and Anti-microbial Susceptibility Patterns: A Tale of Mistaken Identities.</title>
        <authorList>
            <person name="Fogelson S.B."/>
            <person name="Camus A.C."/>
            <person name="Lorenz W."/>
            <person name="Vasireddy R."/>
            <person name="Vasireddy S."/>
            <person name="Smith T."/>
            <person name="Brown-Elliott B.A."/>
            <person name="Wallace R.J.Jr."/>
            <person name="Hasan N.A."/>
            <person name="Reischl U."/>
            <person name="Sanchez S."/>
        </authorList>
    </citation>
    <scope>NUCLEOTIDE SEQUENCE [LARGE SCALE GENOMIC DNA]</scope>
    <source>
        <strain evidence="2 3">8528</strain>
    </source>
</reference>
<evidence type="ECO:0008006" key="4">
    <source>
        <dbReference type="Google" id="ProtNLM"/>
    </source>
</evidence>
<keyword evidence="1" id="KW-1133">Transmembrane helix</keyword>
<gene>
    <name evidence="2" type="ORF">BKG73_20645</name>
</gene>
<feature type="transmembrane region" description="Helical" evidence="1">
    <location>
        <begin position="26"/>
        <end position="48"/>
    </location>
</feature>
<evidence type="ECO:0000313" key="3">
    <source>
        <dbReference type="Proteomes" id="UP000179621"/>
    </source>
</evidence>
<keyword evidence="1" id="KW-0812">Transmembrane</keyword>
<protein>
    <recommendedName>
        <fullName evidence="4">Secreted peptide</fullName>
    </recommendedName>
</protein>
<organism evidence="2 3">
    <name type="scientific">Mycobacteroides saopaulense</name>
    <dbReference type="NCBI Taxonomy" id="1578165"/>
    <lineage>
        <taxon>Bacteria</taxon>
        <taxon>Bacillati</taxon>
        <taxon>Actinomycetota</taxon>
        <taxon>Actinomycetes</taxon>
        <taxon>Mycobacteriales</taxon>
        <taxon>Mycobacteriaceae</taxon>
        <taxon>Mycobacteroides</taxon>
    </lineage>
</organism>
<evidence type="ECO:0000256" key="1">
    <source>
        <dbReference type="SAM" id="Phobius"/>
    </source>
</evidence>